<feature type="region of interest" description="Disordered" evidence="7">
    <location>
        <begin position="40"/>
        <end position="101"/>
    </location>
</feature>
<feature type="transmembrane region" description="Helical" evidence="8">
    <location>
        <begin position="223"/>
        <end position="245"/>
    </location>
</feature>
<keyword evidence="2" id="KW-0813">Transport</keyword>
<dbReference type="PANTHER" id="PTHR31563">
    <property type="entry name" value="ION CHANNEL POLLUX-RELATED"/>
    <property type="match status" value="1"/>
</dbReference>
<keyword evidence="3 8" id="KW-0812">Transmembrane</keyword>
<feature type="compositionally biased region" description="Basic residues" evidence="7">
    <location>
        <begin position="768"/>
        <end position="777"/>
    </location>
</feature>
<feature type="compositionally biased region" description="Low complexity" evidence="7">
    <location>
        <begin position="82"/>
        <end position="100"/>
    </location>
</feature>
<evidence type="ECO:0000256" key="1">
    <source>
        <dbReference type="ARBA" id="ARBA00004127"/>
    </source>
</evidence>
<evidence type="ECO:0000256" key="4">
    <source>
        <dbReference type="ARBA" id="ARBA00022989"/>
    </source>
</evidence>
<keyword evidence="11" id="KW-1185">Reference proteome</keyword>
<dbReference type="STRING" id="3088.A0A383VX79"/>
<keyword evidence="5" id="KW-0406">Ion transport</keyword>
<evidence type="ECO:0000256" key="3">
    <source>
        <dbReference type="ARBA" id="ARBA00022692"/>
    </source>
</evidence>
<evidence type="ECO:0000313" key="11">
    <source>
        <dbReference type="Proteomes" id="UP000256970"/>
    </source>
</evidence>
<gene>
    <name evidence="10" type="ORF">BQ4739_LOCUS9331</name>
</gene>
<dbReference type="Gene3D" id="3.40.50.720">
    <property type="entry name" value="NAD(P)-binding Rossmann-like Domain"/>
    <property type="match status" value="1"/>
</dbReference>
<protein>
    <recommendedName>
        <fullName evidence="9">CASTOR/POLLUX/SYM8 ion channel conserved domain-containing protein</fullName>
    </recommendedName>
</protein>
<feature type="region of interest" description="Disordered" evidence="7">
    <location>
        <begin position="134"/>
        <end position="154"/>
    </location>
</feature>
<sequence>MQPALLQRGGSRLQGAYCCPLQPSAARHCRTSRPWLAYTQRSSSKPAQHITAVSRDSSAPGYDASDNADITPAADASTAAVGSSSSSSSSSGSSSSSSSSNGQVTRLAYASLSAVALGCAVFAGKALAAEQRSHTLPQPPTVHTVTTTTTSSSSSSRYVASQPLQLPFASVSQQQQVPEAAVAAQPAVPLRQRHCAAPAAHSRHSSVNDELHYRVRQLFAAPAVGKLLAVAAVALPIIAVGGLAYRKAVGDPDCSWQEALGRTYCVLNNCPGSTVESERGLAADVVLHLVYLAGLFTFAVVLGIVTDDISTQVDKVRCGNYPVVERSHTVLLNWNHQTLPVLKQMALAHAESGGVLFSGPVVVLADRDRMDMQEEILEEMEGSGLQVITRCGNPAKPSEQKRASAAAAETVVLMWPGGLPPAEASVQQAAVLAALKTAGGVVGQKVVVQSAGEDAAQFDAVKMAVDLARSSAHTHQVASLATAGNDRMHQIMAQVVNQPGLEDVFADLLEYEDRTGEELGAELYMEACPAHLQGKPYQQVWRSYREATVVGWVSADDSLHLNPTDSEVVAPGSQLVFVAGVADAAVHMLETPYAVGPVKLRGRRGSHLPPQHITMLCFDAASAEGALRSVMEFSSRGSVITLVCENPDVEALQAVKRRGIKLHIVEGSPSSRAVLAGKAARLGQARAVMLCGLDAKEKAAADMQVVGSVLQLQSLASQQRSRKQPLAIIASLNSSTTEDVLWHTSLSYHAELQADAARAAEQRNEAKLRKHKGKRKEPKLEDAAAAAAAVQPPVSLHLLRPDELMSGMLTQTACAPQLATVFSELFAQETGHEIYLRDPRRSYGITYNKRTRWADLVELARKRGETLIGFVWQNRAADVAKESGRSGSNGGLGAAGQLLGSQAQVHLAVHADTEVELREGDKLVVLALE</sequence>
<dbReference type="Proteomes" id="UP000256970">
    <property type="component" value="Unassembled WGS sequence"/>
</dbReference>
<accession>A0A383VX79</accession>
<evidence type="ECO:0000313" key="10">
    <source>
        <dbReference type="EMBL" id="SZX69026.1"/>
    </source>
</evidence>
<dbReference type="GO" id="GO:0012505">
    <property type="term" value="C:endomembrane system"/>
    <property type="evidence" value="ECO:0007669"/>
    <property type="project" value="UniProtKB-SubCell"/>
</dbReference>
<keyword evidence="6 8" id="KW-0472">Membrane</keyword>
<proteinExistence type="predicted"/>
<feature type="domain" description="CASTOR/POLLUX/SYM8 ion channel conserved" evidence="9">
    <location>
        <begin position="489"/>
        <end position="585"/>
    </location>
</feature>
<evidence type="ECO:0000256" key="5">
    <source>
        <dbReference type="ARBA" id="ARBA00023065"/>
    </source>
</evidence>
<evidence type="ECO:0000256" key="6">
    <source>
        <dbReference type="ARBA" id="ARBA00023136"/>
    </source>
</evidence>
<dbReference type="PANTHER" id="PTHR31563:SF10">
    <property type="entry name" value="ION CHANNEL POLLUX-RELATED"/>
    <property type="match status" value="1"/>
</dbReference>
<comment type="subcellular location">
    <subcellularLocation>
        <location evidence="1">Endomembrane system</location>
        <topology evidence="1">Multi-pass membrane protein</topology>
    </subcellularLocation>
</comment>
<feature type="transmembrane region" description="Helical" evidence="8">
    <location>
        <begin position="285"/>
        <end position="305"/>
    </location>
</feature>
<organism evidence="10 11">
    <name type="scientific">Tetradesmus obliquus</name>
    <name type="common">Green alga</name>
    <name type="synonym">Acutodesmus obliquus</name>
    <dbReference type="NCBI Taxonomy" id="3088"/>
    <lineage>
        <taxon>Eukaryota</taxon>
        <taxon>Viridiplantae</taxon>
        <taxon>Chlorophyta</taxon>
        <taxon>core chlorophytes</taxon>
        <taxon>Chlorophyceae</taxon>
        <taxon>CS clade</taxon>
        <taxon>Sphaeropleales</taxon>
        <taxon>Scenedesmaceae</taxon>
        <taxon>Tetradesmus</taxon>
    </lineage>
</organism>
<feature type="region of interest" description="Disordered" evidence="7">
    <location>
        <begin position="759"/>
        <end position="781"/>
    </location>
</feature>
<dbReference type="EMBL" id="FNXT01000896">
    <property type="protein sequence ID" value="SZX69026.1"/>
    <property type="molecule type" value="Genomic_DNA"/>
</dbReference>
<evidence type="ECO:0000256" key="8">
    <source>
        <dbReference type="SAM" id="Phobius"/>
    </source>
</evidence>
<dbReference type="InterPro" id="IPR044849">
    <property type="entry name" value="CASTOR/POLLUX/SYM8-like"/>
</dbReference>
<dbReference type="GO" id="GO:0006811">
    <property type="term" value="P:monoatomic ion transport"/>
    <property type="evidence" value="ECO:0007669"/>
    <property type="project" value="UniProtKB-KW"/>
</dbReference>
<dbReference type="InterPro" id="IPR010420">
    <property type="entry name" value="CASTOR/POLLUX/SYM8_dom"/>
</dbReference>
<reference evidence="10 11" key="1">
    <citation type="submission" date="2016-10" db="EMBL/GenBank/DDBJ databases">
        <authorList>
            <person name="Cai Z."/>
        </authorList>
    </citation>
    <scope>NUCLEOTIDE SEQUENCE [LARGE SCALE GENOMIC DNA]</scope>
</reference>
<evidence type="ECO:0000256" key="7">
    <source>
        <dbReference type="SAM" id="MobiDB-lite"/>
    </source>
</evidence>
<dbReference type="Pfam" id="PF06241">
    <property type="entry name" value="Castor_Poll_mid"/>
    <property type="match status" value="1"/>
</dbReference>
<keyword evidence="4 8" id="KW-1133">Transmembrane helix</keyword>
<dbReference type="AlphaFoldDB" id="A0A383VX79"/>
<name>A0A383VX79_TETOB</name>
<evidence type="ECO:0000259" key="9">
    <source>
        <dbReference type="Pfam" id="PF06241"/>
    </source>
</evidence>
<feature type="compositionally biased region" description="Low complexity" evidence="7">
    <location>
        <begin position="144"/>
        <end position="154"/>
    </location>
</feature>
<evidence type="ECO:0000256" key="2">
    <source>
        <dbReference type="ARBA" id="ARBA00022448"/>
    </source>
</evidence>